<dbReference type="EMBL" id="CAAE01014528">
    <property type="protein sequence ID" value="CAF96947.1"/>
    <property type="molecule type" value="Genomic_DNA"/>
</dbReference>
<keyword evidence="2" id="KW-0472">Membrane</keyword>
<feature type="region of interest" description="Disordered" evidence="1">
    <location>
        <begin position="158"/>
        <end position="179"/>
    </location>
</feature>
<comment type="caution">
    <text evidence="3">The sequence shown here is derived from an EMBL/GenBank/DDBJ whole genome shotgun (WGS) entry which is preliminary data.</text>
</comment>
<name>Q4SQY5_TETNG</name>
<dbReference type="AlphaFoldDB" id="Q4SQY5"/>
<protein>
    <submittedName>
        <fullName evidence="3">(spotted green pufferfish) hypothetical protein</fullName>
    </submittedName>
</protein>
<evidence type="ECO:0000256" key="1">
    <source>
        <dbReference type="SAM" id="MobiDB-lite"/>
    </source>
</evidence>
<feature type="region of interest" description="Disordered" evidence="1">
    <location>
        <begin position="1"/>
        <end position="23"/>
    </location>
</feature>
<sequence length="216" mass="23658">MSYCSGKIRRNQSLSNPTREGKLPYSPLPPRRWFLTAFAALRSAAGQRLVLSPCAEAPPALESRQLVLALAPVNGALSPANLLSSISRAVLRARYEYPVSHRGRKQATSGLSGWLYPAWGSSLLGAGGEGPWAEQSQPTGSGSDGERRFIQTGQFLWPRSDEGSQGRQRQAERRKEGKHTQHAVAGYPVWVCANVYIRVMVCVPFLFLEHPSTVSL</sequence>
<organism evidence="3">
    <name type="scientific">Tetraodon nigroviridis</name>
    <name type="common">Spotted green pufferfish</name>
    <name type="synonym">Chelonodon nigroviridis</name>
    <dbReference type="NCBI Taxonomy" id="99883"/>
    <lineage>
        <taxon>Eukaryota</taxon>
        <taxon>Metazoa</taxon>
        <taxon>Chordata</taxon>
        <taxon>Craniata</taxon>
        <taxon>Vertebrata</taxon>
        <taxon>Euteleostomi</taxon>
        <taxon>Actinopterygii</taxon>
        <taxon>Neopterygii</taxon>
        <taxon>Teleostei</taxon>
        <taxon>Neoteleostei</taxon>
        <taxon>Acanthomorphata</taxon>
        <taxon>Eupercaria</taxon>
        <taxon>Tetraodontiformes</taxon>
        <taxon>Tetradontoidea</taxon>
        <taxon>Tetraodontidae</taxon>
        <taxon>Tetraodon</taxon>
    </lineage>
</organism>
<keyword evidence="2" id="KW-1133">Transmembrane helix</keyword>
<keyword evidence="2" id="KW-0812">Transmembrane</keyword>
<evidence type="ECO:0000256" key="2">
    <source>
        <dbReference type="SAM" id="Phobius"/>
    </source>
</evidence>
<accession>Q4SQY5</accession>
<feature type="compositionally biased region" description="Basic and acidic residues" evidence="1">
    <location>
        <begin position="159"/>
        <end position="179"/>
    </location>
</feature>
<proteinExistence type="predicted"/>
<evidence type="ECO:0000313" key="3">
    <source>
        <dbReference type="EMBL" id="CAF96947.1"/>
    </source>
</evidence>
<reference evidence="3" key="2">
    <citation type="submission" date="2004-02" db="EMBL/GenBank/DDBJ databases">
        <authorList>
            <consortium name="Genoscope"/>
            <consortium name="Whitehead Institute Centre for Genome Research"/>
        </authorList>
    </citation>
    <scope>NUCLEOTIDE SEQUENCE</scope>
</reference>
<reference evidence="3" key="1">
    <citation type="journal article" date="2004" name="Nature">
        <title>Genome duplication in the teleost fish Tetraodon nigroviridis reveals the early vertebrate proto-karyotype.</title>
        <authorList>
            <person name="Jaillon O."/>
            <person name="Aury J.-M."/>
            <person name="Brunet F."/>
            <person name="Petit J.-L."/>
            <person name="Stange-Thomann N."/>
            <person name="Mauceli E."/>
            <person name="Bouneau L."/>
            <person name="Fischer C."/>
            <person name="Ozouf-Costaz C."/>
            <person name="Bernot A."/>
            <person name="Nicaud S."/>
            <person name="Jaffe D."/>
            <person name="Fisher S."/>
            <person name="Lutfalla G."/>
            <person name="Dossat C."/>
            <person name="Segurens B."/>
            <person name="Dasilva C."/>
            <person name="Salanoubat M."/>
            <person name="Levy M."/>
            <person name="Boudet N."/>
            <person name="Castellano S."/>
            <person name="Anthouard V."/>
            <person name="Jubin C."/>
            <person name="Castelli V."/>
            <person name="Katinka M."/>
            <person name="Vacherie B."/>
            <person name="Biemont C."/>
            <person name="Skalli Z."/>
            <person name="Cattolico L."/>
            <person name="Poulain J."/>
            <person name="De Berardinis V."/>
            <person name="Cruaud C."/>
            <person name="Duprat S."/>
            <person name="Brottier P."/>
            <person name="Coutanceau J.-P."/>
            <person name="Gouzy J."/>
            <person name="Parra G."/>
            <person name="Lardier G."/>
            <person name="Chapple C."/>
            <person name="McKernan K.J."/>
            <person name="McEwan P."/>
            <person name="Bosak S."/>
            <person name="Kellis M."/>
            <person name="Volff J.-N."/>
            <person name="Guigo R."/>
            <person name="Zody M.C."/>
            <person name="Mesirov J."/>
            <person name="Lindblad-Toh K."/>
            <person name="Birren B."/>
            <person name="Nusbaum C."/>
            <person name="Kahn D."/>
            <person name="Robinson-Rechavi M."/>
            <person name="Laudet V."/>
            <person name="Schachter V."/>
            <person name="Quetier F."/>
            <person name="Saurin W."/>
            <person name="Scarpelli C."/>
            <person name="Wincker P."/>
            <person name="Lander E.S."/>
            <person name="Weissenbach J."/>
            <person name="Roest Crollius H."/>
        </authorList>
    </citation>
    <scope>NUCLEOTIDE SEQUENCE [LARGE SCALE GENOMIC DNA]</scope>
</reference>
<gene>
    <name evidence="3" type="ORF">GSTENG00014162001</name>
</gene>
<feature type="transmembrane region" description="Helical" evidence="2">
    <location>
        <begin position="184"/>
        <end position="207"/>
    </location>
</feature>
<dbReference type="KEGG" id="tng:GSTEN00014162G001"/>